<dbReference type="SMART" id="SM00363">
    <property type="entry name" value="S4"/>
    <property type="match status" value="1"/>
</dbReference>
<dbReference type="PIRSF" id="PIRSF016821">
    <property type="entry name" value="HSP15"/>
    <property type="match status" value="1"/>
</dbReference>
<evidence type="ECO:0000259" key="5">
    <source>
        <dbReference type="SMART" id="SM00363"/>
    </source>
</evidence>
<comment type="caution">
    <text evidence="6">The sequence shown here is derived from an EMBL/GenBank/DDBJ whole genome shotgun (WGS) entry which is preliminary data.</text>
</comment>
<evidence type="ECO:0000256" key="2">
    <source>
        <dbReference type="ARBA" id="ARBA00022884"/>
    </source>
</evidence>
<gene>
    <name evidence="6" type="ORF">BZG02_01235</name>
</gene>
<evidence type="ECO:0000256" key="4">
    <source>
        <dbReference type="PROSITE-ProRule" id="PRU00182"/>
    </source>
</evidence>
<evidence type="ECO:0000313" key="7">
    <source>
        <dbReference type="Proteomes" id="UP000233535"/>
    </source>
</evidence>
<sequence length="128" mass="14540">MKAMDDKVRVDKWLWAVRIFKTRSMAAEACKKGKVTIGGVNVKPSREVRLNEQIDLRVPPITRSYLVTAISGKRMGAKLAVDFVKDITAQDQLDLLEATKTRGFESRDRGVGRPTKLDRRLIDKLKQE</sequence>
<dbReference type="GO" id="GO:0003677">
    <property type="term" value="F:DNA binding"/>
    <property type="evidence" value="ECO:0007669"/>
    <property type="project" value="UniProtKB-KW"/>
</dbReference>
<dbReference type="PROSITE" id="PS50889">
    <property type="entry name" value="S4"/>
    <property type="match status" value="1"/>
</dbReference>
<evidence type="ECO:0000313" key="6">
    <source>
        <dbReference type="EMBL" id="PKQ65657.1"/>
    </source>
</evidence>
<evidence type="ECO:0000256" key="1">
    <source>
        <dbReference type="ARBA" id="ARBA00008396"/>
    </source>
</evidence>
<dbReference type="InterPro" id="IPR025708">
    <property type="entry name" value="HSP15"/>
</dbReference>
<proteinExistence type="inferred from homology"/>
<evidence type="ECO:0000256" key="3">
    <source>
        <dbReference type="ARBA" id="ARBA00023125"/>
    </source>
</evidence>
<dbReference type="GO" id="GO:0034605">
    <property type="term" value="P:cellular response to heat"/>
    <property type="evidence" value="ECO:0007669"/>
    <property type="project" value="InterPro"/>
</dbReference>
<dbReference type="GO" id="GO:0003727">
    <property type="term" value="F:single-stranded RNA binding"/>
    <property type="evidence" value="ECO:0007669"/>
    <property type="project" value="InterPro"/>
</dbReference>
<feature type="domain" description="RNA-binding S4" evidence="5">
    <location>
        <begin position="8"/>
        <end position="67"/>
    </location>
</feature>
<comment type="similarity">
    <text evidence="1">Belongs to the HSP15 family.</text>
</comment>
<accession>A0A2N3I5S1</accession>
<dbReference type="Gene3D" id="3.10.290.10">
    <property type="entry name" value="RNA-binding S4 domain"/>
    <property type="match status" value="1"/>
</dbReference>
<name>A0A2N3I5S1_9BACT</name>
<dbReference type="Proteomes" id="UP000233535">
    <property type="component" value="Unassembled WGS sequence"/>
</dbReference>
<protein>
    <submittedName>
        <fullName evidence="6">RNA-binding protein</fullName>
    </submittedName>
</protein>
<keyword evidence="3" id="KW-0238">DNA-binding</keyword>
<dbReference type="InterPro" id="IPR036986">
    <property type="entry name" value="S4_RNA-bd_sf"/>
</dbReference>
<dbReference type="GO" id="GO:0043023">
    <property type="term" value="F:ribosomal large subunit binding"/>
    <property type="evidence" value="ECO:0007669"/>
    <property type="project" value="InterPro"/>
</dbReference>
<keyword evidence="2 4" id="KW-0694">RNA-binding</keyword>
<dbReference type="EMBL" id="MVDD01000001">
    <property type="protein sequence ID" value="PKQ65657.1"/>
    <property type="molecule type" value="Genomic_DNA"/>
</dbReference>
<dbReference type="InterPro" id="IPR002942">
    <property type="entry name" value="S4_RNA-bd"/>
</dbReference>
<dbReference type="Pfam" id="PF01479">
    <property type="entry name" value="S4"/>
    <property type="match status" value="1"/>
</dbReference>
<organism evidence="6 7">
    <name type="scientific">Labilibaculum filiforme</name>
    <dbReference type="NCBI Taxonomy" id="1940526"/>
    <lineage>
        <taxon>Bacteria</taxon>
        <taxon>Pseudomonadati</taxon>
        <taxon>Bacteroidota</taxon>
        <taxon>Bacteroidia</taxon>
        <taxon>Marinilabiliales</taxon>
        <taxon>Marinifilaceae</taxon>
        <taxon>Labilibaculum</taxon>
    </lineage>
</organism>
<reference evidence="6 7" key="1">
    <citation type="journal article" date="2017" name="Front. Microbiol.">
        <title>Labilibaculum manganireducens gen. nov., sp. nov. and Labilibaculum filiforme sp. nov., Novel Bacteroidetes Isolated from Subsurface Sediments of the Baltic Sea.</title>
        <authorList>
            <person name="Vandieken V."/>
            <person name="Marshall I.P."/>
            <person name="Niemann H."/>
            <person name="Engelen B."/>
            <person name="Cypionka H."/>
        </authorList>
    </citation>
    <scope>NUCLEOTIDE SEQUENCE [LARGE SCALE GENOMIC DNA]</scope>
    <source>
        <strain evidence="6 7">59.16B</strain>
    </source>
</reference>
<dbReference type="SUPFAM" id="SSF55174">
    <property type="entry name" value="Alpha-L RNA-binding motif"/>
    <property type="match status" value="1"/>
</dbReference>
<dbReference type="AlphaFoldDB" id="A0A2N3I5S1"/>
<dbReference type="CDD" id="cd00165">
    <property type="entry name" value="S4"/>
    <property type="match status" value="1"/>
</dbReference>
<keyword evidence="7" id="KW-1185">Reference proteome</keyword>
<dbReference type="OrthoDB" id="9797176at2"/>